<evidence type="ECO:0000313" key="2">
    <source>
        <dbReference type="Proteomes" id="UP001501725"/>
    </source>
</evidence>
<organism evidence="1 2">
    <name type="scientific">Flaviaesturariibacter amylovorans</name>
    <dbReference type="NCBI Taxonomy" id="1084520"/>
    <lineage>
        <taxon>Bacteria</taxon>
        <taxon>Pseudomonadati</taxon>
        <taxon>Bacteroidota</taxon>
        <taxon>Chitinophagia</taxon>
        <taxon>Chitinophagales</taxon>
        <taxon>Chitinophagaceae</taxon>
        <taxon>Flaviaestuariibacter</taxon>
    </lineage>
</organism>
<evidence type="ECO:0008006" key="3">
    <source>
        <dbReference type="Google" id="ProtNLM"/>
    </source>
</evidence>
<dbReference type="Proteomes" id="UP001501725">
    <property type="component" value="Unassembled WGS sequence"/>
</dbReference>
<evidence type="ECO:0000313" key="1">
    <source>
        <dbReference type="EMBL" id="GAA4327843.1"/>
    </source>
</evidence>
<dbReference type="RefSeq" id="WP_345255121.1">
    <property type="nucleotide sequence ID" value="NZ_BAABGY010000007.1"/>
</dbReference>
<dbReference type="EMBL" id="BAABGY010000007">
    <property type="protein sequence ID" value="GAA4327843.1"/>
    <property type="molecule type" value="Genomic_DNA"/>
</dbReference>
<dbReference type="Gene3D" id="3.30.70.1060">
    <property type="entry name" value="Dimeric alpha+beta barrel"/>
    <property type="match status" value="1"/>
</dbReference>
<name>A0ABP8GP95_9BACT</name>
<gene>
    <name evidence="1" type="ORF">GCM10023184_17320</name>
</gene>
<sequence length="96" mass="11571">MKKYQAIIQFEWSDEAMSVIPEHRAYINELIDEQIIEHYAVSMETQQVWVTMNADNKEQAREVLDQSPFARFWTMEVHELFLWDGHNYRLPAVRLN</sequence>
<comment type="caution">
    <text evidence="1">The sequence shown here is derived from an EMBL/GenBank/DDBJ whole genome shotgun (WGS) entry which is preliminary data.</text>
</comment>
<proteinExistence type="predicted"/>
<protein>
    <recommendedName>
        <fullName evidence="3">Muconolactone isomerase domain-containing protein</fullName>
    </recommendedName>
</protein>
<reference evidence="2" key="1">
    <citation type="journal article" date="2019" name="Int. J. Syst. Evol. Microbiol.">
        <title>The Global Catalogue of Microorganisms (GCM) 10K type strain sequencing project: providing services to taxonomists for standard genome sequencing and annotation.</title>
        <authorList>
            <consortium name="The Broad Institute Genomics Platform"/>
            <consortium name="The Broad Institute Genome Sequencing Center for Infectious Disease"/>
            <person name="Wu L."/>
            <person name="Ma J."/>
        </authorList>
    </citation>
    <scope>NUCLEOTIDE SEQUENCE [LARGE SCALE GENOMIC DNA]</scope>
    <source>
        <strain evidence="2">JCM 17919</strain>
    </source>
</reference>
<keyword evidence="2" id="KW-1185">Reference proteome</keyword>
<accession>A0ABP8GP95</accession>